<dbReference type="AlphaFoldDB" id="H8KVK1"/>
<gene>
    <name evidence="1" type="ordered locus">Solca_1419</name>
</gene>
<dbReference type="STRING" id="929556.Solca_1419"/>
<reference evidence="1" key="1">
    <citation type="submission" date="2012-02" db="EMBL/GenBank/DDBJ databases">
        <title>The complete genome of Solitalea canadensis DSM 3403.</title>
        <authorList>
            <consortium name="US DOE Joint Genome Institute (JGI-PGF)"/>
            <person name="Lucas S."/>
            <person name="Copeland A."/>
            <person name="Lapidus A."/>
            <person name="Glavina del Rio T."/>
            <person name="Dalin E."/>
            <person name="Tice H."/>
            <person name="Bruce D."/>
            <person name="Goodwin L."/>
            <person name="Pitluck S."/>
            <person name="Peters L."/>
            <person name="Ovchinnikova G."/>
            <person name="Lu M."/>
            <person name="Kyrpides N."/>
            <person name="Mavromatis K."/>
            <person name="Ivanova N."/>
            <person name="Brettin T."/>
            <person name="Detter J.C."/>
            <person name="Han C."/>
            <person name="Larimer F."/>
            <person name="Land M."/>
            <person name="Hauser L."/>
            <person name="Markowitz V."/>
            <person name="Cheng J.-F."/>
            <person name="Hugenholtz P."/>
            <person name="Woyke T."/>
            <person name="Wu D."/>
            <person name="Spring S."/>
            <person name="Schroeder M."/>
            <person name="Kopitz M."/>
            <person name="Brambilla E."/>
            <person name="Klenk H.-P."/>
            <person name="Eisen J.A."/>
        </authorList>
    </citation>
    <scope>NUCLEOTIDE SEQUENCE</scope>
    <source>
        <strain evidence="1">DSM 3403</strain>
    </source>
</reference>
<evidence type="ECO:0000313" key="1">
    <source>
        <dbReference type="EMBL" id="AFD06504.1"/>
    </source>
</evidence>
<organism evidence="1 2">
    <name type="scientific">Solitalea canadensis (strain ATCC 29591 / DSM 3403 / JCM 21819 / LMG 8368 / NBRC 15130 / NCIMB 12057 / USAM 9D)</name>
    <name type="common">Flexibacter canadensis</name>
    <dbReference type="NCBI Taxonomy" id="929556"/>
    <lineage>
        <taxon>Bacteria</taxon>
        <taxon>Pseudomonadati</taxon>
        <taxon>Bacteroidota</taxon>
        <taxon>Sphingobacteriia</taxon>
        <taxon>Sphingobacteriales</taxon>
        <taxon>Sphingobacteriaceae</taxon>
        <taxon>Solitalea</taxon>
    </lineage>
</organism>
<dbReference type="EMBL" id="CP003349">
    <property type="protein sequence ID" value="AFD06504.1"/>
    <property type="molecule type" value="Genomic_DNA"/>
</dbReference>
<evidence type="ECO:0000313" key="2">
    <source>
        <dbReference type="Proteomes" id="UP000007590"/>
    </source>
</evidence>
<name>H8KVK1_SOLCM</name>
<accession>H8KVK1</accession>
<dbReference type="HOGENOM" id="CLU_185997_0_0_10"/>
<proteinExistence type="predicted"/>
<dbReference type="KEGG" id="scn:Solca_1419"/>
<dbReference type="OrthoDB" id="1467713at2"/>
<sequence length="80" mass="9471">MRVIEEISFPGFKLSILAMNQKFILKFEKGNLEQTYKVAEMDLIFGLEDVKKMLNETFLTTVMERFKQMNNDFADQLEQL</sequence>
<dbReference type="eggNOG" id="ENOG5032Y59">
    <property type="taxonomic scope" value="Bacteria"/>
</dbReference>
<protein>
    <submittedName>
        <fullName evidence="1">Uncharacterized protein</fullName>
    </submittedName>
</protein>
<dbReference type="Proteomes" id="UP000007590">
    <property type="component" value="Chromosome"/>
</dbReference>
<keyword evidence="2" id="KW-1185">Reference proteome</keyword>